<dbReference type="SUPFAM" id="SSF53098">
    <property type="entry name" value="Ribonuclease H-like"/>
    <property type="match status" value="1"/>
</dbReference>
<dbReference type="InterPro" id="IPR056924">
    <property type="entry name" value="SH3_Tf2-1"/>
</dbReference>
<organism evidence="2 3">
    <name type="scientific">Zostera marina</name>
    <name type="common">Eelgrass</name>
    <dbReference type="NCBI Taxonomy" id="29655"/>
    <lineage>
        <taxon>Eukaryota</taxon>
        <taxon>Viridiplantae</taxon>
        <taxon>Streptophyta</taxon>
        <taxon>Embryophyta</taxon>
        <taxon>Tracheophyta</taxon>
        <taxon>Spermatophyta</taxon>
        <taxon>Magnoliopsida</taxon>
        <taxon>Liliopsida</taxon>
        <taxon>Zosteraceae</taxon>
        <taxon>Zostera</taxon>
    </lineage>
</organism>
<dbReference type="PANTHER" id="PTHR46148">
    <property type="entry name" value="CHROMO DOMAIN-CONTAINING PROTEIN"/>
    <property type="match status" value="1"/>
</dbReference>
<dbReference type="GO" id="GO:0003676">
    <property type="term" value="F:nucleic acid binding"/>
    <property type="evidence" value="ECO:0007669"/>
    <property type="project" value="InterPro"/>
</dbReference>
<dbReference type="InterPro" id="IPR012337">
    <property type="entry name" value="RNaseH-like_sf"/>
</dbReference>
<dbReference type="PROSITE" id="PS50013">
    <property type="entry name" value="CHROMO_2"/>
    <property type="match status" value="1"/>
</dbReference>
<dbReference type="InterPro" id="IPR016197">
    <property type="entry name" value="Chromo-like_dom_sf"/>
</dbReference>
<protein>
    <recommendedName>
        <fullName evidence="1">Chromo domain-containing protein</fullName>
    </recommendedName>
</protein>
<accession>A0A0K9PBE5</accession>
<feature type="domain" description="Chromo" evidence="1">
    <location>
        <begin position="189"/>
        <end position="243"/>
    </location>
</feature>
<dbReference type="EMBL" id="LFYR01000981">
    <property type="protein sequence ID" value="KMZ66284.1"/>
    <property type="molecule type" value="Genomic_DNA"/>
</dbReference>
<sequence length="243" mass="28848">MLRACVLDFQGSWEDHLPLVEFSYNNSYHSSIGIAPYEALYGRPYRSPICWEQDGNHENMGPELVRDTVKQIEMIRKRLLTAQSRQKSCADRRRKELSFEVGDHVFLKISPTKGVVRFGIKGKLSPRFVELFEILERVGKVAYRLVLPPKLNRVHNVFYISMLRKYIPDQSHIIRHDNIEIEEELSFEEPPLRIIEKKEHRLRRKVISMVKVQWKHHKESEATWEPEDKIRELYPDILDKSQE</sequence>
<evidence type="ECO:0000313" key="3">
    <source>
        <dbReference type="Proteomes" id="UP000036987"/>
    </source>
</evidence>
<dbReference type="Pfam" id="PF24626">
    <property type="entry name" value="SH3_Tf2-1"/>
    <property type="match status" value="1"/>
</dbReference>
<dbReference type="OMA" id="RMINDNA"/>
<dbReference type="SUPFAM" id="SSF54160">
    <property type="entry name" value="Chromo domain-like"/>
    <property type="match status" value="1"/>
</dbReference>
<gene>
    <name evidence="2" type="ORF">ZOSMA_2G02960</name>
</gene>
<reference evidence="3" key="1">
    <citation type="journal article" date="2016" name="Nature">
        <title>The genome of the seagrass Zostera marina reveals angiosperm adaptation to the sea.</title>
        <authorList>
            <person name="Olsen J.L."/>
            <person name="Rouze P."/>
            <person name="Verhelst B."/>
            <person name="Lin Y.-C."/>
            <person name="Bayer T."/>
            <person name="Collen J."/>
            <person name="Dattolo E."/>
            <person name="De Paoli E."/>
            <person name="Dittami S."/>
            <person name="Maumus F."/>
            <person name="Michel G."/>
            <person name="Kersting A."/>
            <person name="Lauritano C."/>
            <person name="Lohaus R."/>
            <person name="Toepel M."/>
            <person name="Tonon T."/>
            <person name="Vanneste K."/>
            <person name="Amirebrahimi M."/>
            <person name="Brakel J."/>
            <person name="Bostroem C."/>
            <person name="Chovatia M."/>
            <person name="Grimwood J."/>
            <person name="Jenkins J.W."/>
            <person name="Jueterbock A."/>
            <person name="Mraz A."/>
            <person name="Stam W.T."/>
            <person name="Tice H."/>
            <person name="Bornberg-Bauer E."/>
            <person name="Green P.J."/>
            <person name="Pearson G.A."/>
            <person name="Procaccini G."/>
            <person name="Duarte C.M."/>
            <person name="Schmutz J."/>
            <person name="Reusch T.B.H."/>
            <person name="Van de Peer Y."/>
        </authorList>
    </citation>
    <scope>NUCLEOTIDE SEQUENCE [LARGE SCALE GENOMIC DNA]</scope>
    <source>
        <strain evidence="3">cv. Finnish</strain>
    </source>
</reference>
<dbReference type="STRING" id="29655.A0A0K9PBE5"/>
<dbReference type="Gene3D" id="2.40.50.40">
    <property type="match status" value="1"/>
</dbReference>
<dbReference type="PANTHER" id="PTHR46148:SF57">
    <property type="entry name" value="OS12G0499874 PROTEIN"/>
    <property type="match status" value="1"/>
</dbReference>
<evidence type="ECO:0000259" key="1">
    <source>
        <dbReference type="PROSITE" id="PS50013"/>
    </source>
</evidence>
<dbReference type="Gene3D" id="3.30.420.10">
    <property type="entry name" value="Ribonuclease H-like superfamily/Ribonuclease H"/>
    <property type="match status" value="1"/>
</dbReference>
<dbReference type="OrthoDB" id="779927at2759"/>
<dbReference type="AlphaFoldDB" id="A0A0K9PBE5"/>
<name>A0A0K9PBE5_ZOSMR</name>
<dbReference type="Proteomes" id="UP000036987">
    <property type="component" value="Unassembled WGS sequence"/>
</dbReference>
<dbReference type="InterPro" id="IPR036397">
    <property type="entry name" value="RNaseH_sf"/>
</dbReference>
<proteinExistence type="predicted"/>
<keyword evidence="3" id="KW-1185">Reference proteome</keyword>
<evidence type="ECO:0000313" key="2">
    <source>
        <dbReference type="EMBL" id="KMZ66284.1"/>
    </source>
</evidence>
<comment type="caution">
    <text evidence="2">The sequence shown here is derived from an EMBL/GenBank/DDBJ whole genome shotgun (WGS) entry which is preliminary data.</text>
</comment>
<dbReference type="InterPro" id="IPR000953">
    <property type="entry name" value="Chromo/chromo_shadow_dom"/>
</dbReference>